<gene>
    <name evidence="2" type="ORF">EV656_102437</name>
</gene>
<dbReference type="Proteomes" id="UP000295733">
    <property type="component" value="Unassembled WGS sequence"/>
</dbReference>
<reference evidence="2 3" key="1">
    <citation type="submission" date="2019-03" db="EMBL/GenBank/DDBJ databases">
        <title>Genomic Encyclopedia of Type Strains, Phase IV (KMG-IV): sequencing the most valuable type-strain genomes for metagenomic binning, comparative biology and taxonomic classification.</title>
        <authorList>
            <person name="Goeker M."/>
        </authorList>
    </citation>
    <scope>NUCLEOTIDE SEQUENCE [LARGE SCALE GENOMIC DNA]</scope>
    <source>
        <strain evidence="2 3">DSM 2781</strain>
    </source>
</reference>
<dbReference type="AlphaFoldDB" id="A0A4R2NXQ3"/>
<keyword evidence="1" id="KW-0732">Signal</keyword>
<name>A0A4R2NXQ3_RHOAD</name>
<proteinExistence type="predicted"/>
<accession>A0A4R2NXQ3</accession>
<feature type="chain" id="PRO_5020663264" description="DUF3617 family protein" evidence="1">
    <location>
        <begin position="20"/>
        <end position="123"/>
    </location>
</feature>
<keyword evidence="3" id="KW-1185">Reference proteome</keyword>
<dbReference type="RefSeq" id="WP_200276688.1">
    <property type="nucleotide sequence ID" value="NZ_NRRP01000027.1"/>
</dbReference>
<evidence type="ECO:0008006" key="4">
    <source>
        <dbReference type="Google" id="ProtNLM"/>
    </source>
</evidence>
<comment type="caution">
    <text evidence="2">The sequence shown here is derived from an EMBL/GenBank/DDBJ whole genome shotgun (WGS) entry which is preliminary data.</text>
</comment>
<organism evidence="2 3">
    <name type="scientific">Rhodovulum adriaticum</name>
    <name type="common">Rhodopseudomonas adriatica</name>
    <dbReference type="NCBI Taxonomy" id="35804"/>
    <lineage>
        <taxon>Bacteria</taxon>
        <taxon>Pseudomonadati</taxon>
        <taxon>Pseudomonadota</taxon>
        <taxon>Alphaproteobacteria</taxon>
        <taxon>Rhodobacterales</taxon>
        <taxon>Paracoccaceae</taxon>
        <taxon>Rhodovulum</taxon>
    </lineage>
</organism>
<feature type="signal peptide" evidence="1">
    <location>
        <begin position="1"/>
        <end position="19"/>
    </location>
</feature>
<sequence length="123" mass="13431">MRRTMSCLLMCLLASPAFAGPFDGRWELDPASCGAVYSEARVAIADDRIGFVESACRLTNPTAIRGMDSAVLYDMECSGEGMMECSGEGMTWSERILLARDGEAGLLIYSRGFASRRQRCPES</sequence>
<evidence type="ECO:0000313" key="3">
    <source>
        <dbReference type="Proteomes" id="UP000295733"/>
    </source>
</evidence>
<evidence type="ECO:0000256" key="1">
    <source>
        <dbReference type="SAM" id="SignalP"/>
    </source>
</evidence>
<dbReference type="EMBL" id="SLXL01000002">
    <property type="protein sequence ID" value="TCP26468.1"/>
    <property type="molecule type" value="Genomic_DNA"/>
</dbReference>
<protein>
    <recommendedName>
        <fullName evidence="4">DUF3617 family protein</fullName>
    </recommendedName>
</protein>
<evidence type="ECO:0000313" key="2">
    <source>
        <dbReference type="EMBL" id="TCP26468.1"/>
    </source>
</evidence>